<sequence>MNSGAFGVLVGLSLLGAAWLWLAPWRQAWRRWRVSRQAFPASWRAILREQVPLVARLPADLQLQLKRRMLVFLAEKPFLACDGLVLTEAMRVVIAAQACLLLLNRPGADFASLRQILLYPAPFWVDRVRAGAAGVVHEQRQALSGESWQQGQVILSWADVRAGSADPGDGRNVVIHEFAHQLDQDNGPANGAPALGGRRRQREWQQVMGAEFAALQARVAAGDPGLLDAYGASDPAEFFAVISEAFFEQGERLAAAHPALYRQLSLFYRVLPLSWR</sequence>
<organism evidence="2 3">
    <name type="scientific">Curvibacter microcysteis</name>
    <dbReference type="NCBI Taxonomy" id="3026419"/>
    <lineage>
        <taxon>Bacteria</taxon>
        <taxon>Pseudomonadati</taxon>
        <taxon>Pseudomonadota</taxon>
        <taxon>Betaproteobacteria</taxon>
        <taxon>Burkholderiales</taxon>
        <taxon>Comamonadaceae</taxon>
        <taxon>Curvibacter</taxon>
    </lineage>
</organism>
<evidence type="ECO:0000256" key="1">
    <source>
        <dbReference type="SAM" id="Phobius"/>
    </source>
</evidence>
<dbReference type="PANTHER" id="PTHR30164">
    <property type="entry name" value="MTFA PEPTIDASE"/>
    <property type="match status" value="1"/>
</dbReference>
<keyword evidence="1" id="KW-0472">Membrane</keyword>
<comment type="caution">
    <text evidence="2">The sequence shown here is derived from an EMBL/GenBank/DDBJ whole genome shotgun (WGS) entry which is preliminary data.</text>
</comment>
<dbReference type="SUPFAM" id="SSF55486">
    <property type="entry name" value="Metalloproteases ('zincins'), catalytic domain"/>
    <property type="match status" value="1"/>
</dbReference>
<feature type="transmembrane region" description="Helical" evidence="1">
    <location>
        <begin position="6"/>
        <end position="23"/>
    </location>
</feature>
<protein>
    <submittedName>
        <fullName evidence="2">Zinc-dependent peptidase</fullName>
    </submittedName>
</protein>
<reference evidence="2 3" key="1">
    <citation type="submission" date="2023-02" db="EMBL/GenBank/DDBJ databases">
        <title>Bacterial whole genome sequence for Curvibacter sp. HBC28.</title>
        <authorList>
            <person name="Le V."/>
            <person name="Ko S.-R."/>
            <person name="Ahn C.-Y."/>
            <person name="Oh H.-M."/>
        </authorList>
    </citation>
    <scope>NUCLEOTIDE SEQUENCE [LARGE SCALE GENOMIC DNA]</scope>
    <source>
        <strain evidence="2 3">HBC28</strain>
    </source>
</reference>
<dbReference type="RefSeq" id="WP_273924991.1">
    <property type="nucleotide sequence ID" value="NZ_JAQSIO010000001.1"/>
</dbReference>
<gene>
    <name evidence="2" type="ORF">PSQ39_02390</name>
</gene>
<keyword evidence="1" id="KW-0812">Transmembrane</keyword>
<dbReference type="Gene3D" id="1.10.472.150">
    <property type="entry name" value="Glucose-regulated metallo-peptidase M90, N-terminal domain"/>
    <property type="match status" value="1"/>
</dbReference>
<keyword evidence="1" id="KW-1133">Transmembrane helix</keyword>
<evidence type="ECO:0000313" key="3">
    <source>
        <dbReference type="Proteomes" id="UP001528672"/>
    </source>
</evidence>
<dbReference type="Proteomes" id="UP001528672">
    <property type="component" value="Unassembled WGS sequence"/>
</dbReference>
<evidence type="ECO:0000313" key="2">
    <source>
        <dbReference type="EMBL" id="MDD0813472.1"/>
    </source>
</evidence>
<dbReference type="PANTHER" id="PTHR30164:SF2">
    <property type="entry name" value="PROTEIN MTFA"/>
    <property type="match status" value="1"/>
</dbReference>
<keyword evidence="3" id="KW-1185">Reference proteome</keyword>
<dbReference type="Gene3D" id="3.40.390.10">
    <property type="entry name" value="Collagenase (Catalytic Domain)"/>
    <property type="match status" value="1"/>
</dbReference>
<dbReference type="InterPro" id="IPR010384">
    <property type="entry name" value="MtfA_fam"/>
</dbReference>
<dbReference type="CDD" id="cd20169">
    <property type="entry name" value="Peptidase_M90_mtfA"/>
    <property type="match status" value="1"/>
</dbReference>
<proteinExistence type="predicted"/>
<dbReference type="EMBL" id="JAQSIO010000001">
    <property type="protein sequence ID" value="MDD0813472.1"/>
    <property type="molecule type" value="Genomic_DNA"/>
</dbReference>
<dbReference type="InterPro" id="IPR024079">
    <property type="entry name" value="MetalloPept_cat_dom_sf"/>
</dbReference>
<dbReference type="Pfam" id="PF06167">
    <property type="entry name" value="Peptidase_M90"/>
    <property type="match status" value="1"/>
</dbReference>
<name>A0ABT5MA54_9BURK</name>
<accession>A0ABT5MA54</accession>
<dbReference type="InterPro" id="IPR042252">
    <property type="entry name" value="MtfA_N"/>
</dbReference>